<dbReference type="Proteomes" id="UP000011721">
    <property type="component" value="Chromosome"/>
</dbReference>
<name>M1PCM8_DESSD</name>
<evidence type="ECO:0000313" key="3">
    <source>
        <dbReference type="Proteomes" id="UP000011721"/>
    </source>
</evidence>
<proteinExistence type="predicted"/>
<dbReference type="EMBL" id="CP003985">
    <property type="protein sequence ID" value="AGF77475.1"/>
    <property type="molecule type" value="Genomic_DNA"/>
</dbReference>
<dbReference type="STRING" id="1167006.UWK_00901"/>
<feature type="signal peptide" evidence="1">
    <location>
        <begin position="1"/>
        <end position="23"/>
    </location>
</feature>
<reference evidence="3" key="1">
    <citation type="journal article" date="2013" name="Stand. Genomic Sci.">
        <title>Complete genome sequence of Desulfocapsa sulfexigens, a marine deltaproteobacterium specialized in disproportionating inorganic sulfur compounds.</title>
        <authorList>
            <person name="Finster K.W."/>
            <person name="Kjeldsen K.U."/>
            <person name="Kube M."/>
            <person name="Reinhardt R."/>
            <person name="Mussmann M."/>
            <person name="Amann R."/>
            <person name="Schreiber L."/>
        </authorList>
    </citation>
    <scope>NUCLEOTIDE SEQUENCE [LARGE SCALE GENOMIC DNA]</scope>
    <source>
        <strain evidence="3">DSM 10523 / SB164P1</strain>
    </source>
</reference>
<dbReference type="KEGG" id="dsf:UWK_00901"/>
<gene>
    <name evidence="2" type="ordered locus">UWK_00901</name>
</gene>
<feature type="chain" id="PRO_5004016175" evidence="1">
    <location>
        <begin position="24"/>
        <end position="259"/>
    </location>
</feature>
<evidence type="ECO:0000256" key="1">
    <source>
        <dbReference type="SAM" id="SignalP"/>
    </source>
</evidence>
<sequence>MKPAKLTLFIVLLLLFSSTQSNAHFGMIIPKEPRVEPQNRTIQLSLSFSHPFEGTGMDLLKPAQFYVIKDGEKSDLLGDLKETKIMDRLGWETDYQVKRPGVYHFVMEPIPYWEPTEDLSIIHYTKVIIPAFGAEDGWDQPVGLATEIVPRLRPFGNYAGNSFTGQVLLNGKPLPNAEVEVELYNQEGKYRAPSDLHITQLIKADTAGIFTFTCPLPGWWGFAALSSADYTLKNPQGEDKEVELGAVLWIYMDAYGINQ</sequence>
<dbReference type="GO" id="GO:0016702">
    <property type="term" value="F:oxidoreductase activity, acting on single donors with incorporation of molecular oxygen, incorporation of two atoms of oxygen"/>
    <property type="evidence" value="ECO:0007669"/>
    <property type="project" value="InterPro"/>
</dbReference>
<dbReference type="OrthoDB" id="9780723at2"/>
<keyword evidence="1" id="KW-0732">Signal</keyword>
<dbReference type="SUPFAM" id="SSF49482">
    <property type="entry name" value="Aromatic compound dioxygenase"/>
    <property type="match status" value="1"/>
</dbReference>
<dbReference type="RefSeq" id="WP_015403171.1">
    <property type="nucleotide sequence ID" value="NC_020304.1"/>
</dbReference>
<dbReference type="Gene3D" id="2.60.130.10">
    <property type="entry name" value="Aromatic compound dioxygenase"/>
    <property type="match status" value="1"/>
</dbReference>
<protein>
    <submittedName>
        <fullName evidence="2">ABC-type Co2+ transport system, periplasmic component</fullName>
    </submittedName>
</protein>
<dbReference type="Pfam" id="PF10670">
    <property type="entry name" value="DUF4198"/>
    <property type="match status" value="1"/>
</dbReference>
<dbReference type="InterPro" id="IPR019613">
    <property type="entry name" value="DUF4198"/>
</dbReference>
<dbReference type="AlphaFoldDB" id="M1PCM8"/>
<dbReference type="eggNOG" id="COG5266">
    <property type="taxonomic scope" value="Bacteria"/>
</dbReference>
<dbReference type="HOGENOM" id="CLU_058596_1_1_7"/>
<dbReference type="GO" id="GO:0005506">
    <property type="term" value="F:iron ion binding"/>
    <property type="evidence" value="ECO:0007669"/>
    <property type="project" value="InterPro"/>
</dbReference>
<dbReference type="PATRIC" id="fig|1167006.5.peg.1012"/>
<keyword evidence="3" id="KW-1185">Reference proteome</keyword>
<organism evidence="2 3">
    <name type="scientific">Desulfocapsa sulfexigens (strain DSM 10523 / SB164P1)</name>
    <dbReference type="NCBI Taxonomy" id="1167006"/>
    <lineage>
        <taxon>Bacteria</taxon>
        <taxon>Pseudomonadati</taxon>
        <taxon>Thermodesulfobacteriota</taxon>
        <taxon>Desulfobulbia</taxon>
        <taxon>Desulfobulbales</taxon>
        <taxon>Desulfocapsaceae</taxon>
        <taxon>Desulfocapsa</taxon>
    </lineage>
</organism>
<accession>M1PCM8</accession>
<dbReference type="InterPro" id="IPR015889">
    <property type="entry name" value="Intradiol_dOase_core"/>
</dbReference>
<evidence type="ECO:0000313" key="2">
    <source>
        <dbReference type="EMBL" id="AGF77475.1"/>
    </source>
</evidence>